<organism evidence="2 3">
    <name type="scientific">Ensete ventricosum</name>
    <name type="common">Abyssinian banana</name>
    <name type="synonym">Musa ensete</name>
    <dbReference type="NCBI Taxonomy" id="4639"/>
    <lineage>
        <taxon>Eukaryota</taxon>
        <taxon>Viridiplantae</taxon>
        <taxon>Streptophyta</taxon>
        <taxon>Embryophyta</taxon>
        <taxon>Tracheophyta</taxon>
        <taxon>Spermatophyta</taxon>
        <taxon>Magnoliopsida</taxon>
        <taxon>Liliopsida</taxon>
        <taxon>Zingiberales</taxon>
        <taxon>Musaceae</taxon>
        <taxon>Ensete</taxon>
    </lineage>
</organism>
<dbReference type="AlphaFoldDB" id="A0A426X7W2"/>
<evidence type="ECO:0000256" key="1">
    <source>
        <dbReference type="SAM" id="MobiDB-lite"/>
    </source>
</evidence>
<dbReference type="Proteomes" id="UP000287651">
    <property type="component" value="Unassembled WGS sequence"/>
</dbReference>
<evidence type="ECO:0000313" key="2">
    <source>
        <dbReference type="EMBL" id="RRT35520.1"/>
    </source>
</evidence>
<comment type="caution">
    <text evidence="2">The sequence shown here is derived from an EMBL/GenBank/DDBJ whole genome shotgun (WGS) entry which is preliminary data.</text>
</comment>
<protein>
    <submittedName>
        <fullName evidence="2">Uncharacterized protein</fullName>
    </submittedName>
</protein>
<name>A0A426X7W2_ENSVE</name>
<dbReference type="EMBL" id="AMZH03024927">
    <property type="protein sequence ID" value="RRT35520.1"/>
    <property type="molecule type" value="Genomic_DNA"/>
</dbReference>
<feature type="region of interest" description="Disordered" evidence="1">
    <location>
        <begin position="15"/>
        <end position="62"/>
    </location>
</feature>
<evidence type="ECO:0000313" key="3">
    <source>
        <dbReference type="Proteomes" id="UP000287651"/>
    </source>
</evidence>
<proteinExistence type="predicted"/>
<gene>
    <name evidence="2" type="ORF">B296_00052954</name>
</gene>
<feature type="compositionally biased region" description="Low complexity" evidence="1">
    <location>
        <begin position="19"/>
        <end position="37"/>
    </location>
</feature>
<sequence length="115" mass="12306">MSRALDMSLDDIIKNNKKSAAGSRGRGRGSAAGPARRVLNRSANRSAPYSVGKVCASGSPTPPIFDAGRLDRMAATGSWVSHSVSDPRLRTQRGSTTCTRLRWVACLLQRLGRPP</sequence>
<accession>A0A426X7W2</accession>
<reference evidence="2 3" key="1">
    <citation type="journal article" date="2014" name="Agronomy (Basel)">
        <title>A Draft Genome Sequence for Ensete ventricosum, the Drought-Tolerant Tree Against Hunger.</title>
        <authorList>
            <person name="Harrison J."/>
            <person name="Moore K.A."/>
            <person name="Paszkiewicz K."/>
            <person name="Jones T."/>
            <person name="Grant M."/>
            <person name="Ambacheew D."/>
            <person name="Muzemil S."/>
            <person name="Studholme D.J."/>
        </authorList>
    </citation>
    <scope>NUCLEOTIDE SEQUENCE [LARGE SCALE GENOMIC DNA]</scope>
</reference>